<keyword evidence="1" id="KW-0433">Leucine-rich repeat</keyword>
<dbReference type="InterPro" id="IPR001611">
    <property type="entry name" value="Leu-rich_rpt"/>
</dbReference>
<keyword evidence="4" id="KW-0732">Signal</keyword>
<sequence>MKKKFVLFFVCLVAVIGICNNFASAEEGSLEKVYFKDDKVRMEVVESLKNKDNLIDESKKLDADTAKDYVPTRDQMRNLKALRIGPIFDESFEILNVDSLKGIEEAVNLEDLHISSIHCKDLSLLANFTKLKKVYIKSNDLENLDFLKDLRSLEDVNVNSNNLTSLKGLENLNKLKILTATENNIGDISAISKLSNLEELYLDNNKISDLNPIKDLTNLKVLKAQGNIIKDITPLENLVNLTSLHLNGNYSGPYDKPDPSGNAISDISPLKNLKNLEVLYLQDLVYIKDLTPLKDLTKLKNLVLRGNMIEDISPLENLTDLEVLYLYKNKVKDISPLAKMSKMRELNFAVNKVKDISALYNMKNLNDVKGYSNEIEDISPLRECRAEIKNFSDNKIIDLSSLNSLVENKEMGSFYIENQNPSLSLKLTDYKEEGDKLIFRLENPIISVDGKKVEVDSSRKLEILEWDENETITFKNNYNRAYDELKSRGISVKSEDNYLLISLAKDLLEDKISLPIPYELSLNYSNEDEDFYSLCQVGGVVDLTIITKENKGDLPGTDPIPGPNPGTRPDPKPETKPEVKPEKNIFEGIELGRQAGDNRYKTAVEISKKNFDTAETVILVNGEKEADALAASVLAKEKNAPILLIKKDMTPEEVAKEIERLGAKNIILIGGLNSITQKAVENLKQNITRIAGKDRFETAVEIAKAAGKTEKLILANGQSLVDALTASSLAQVEDRAVILVNKDSIPECAKELVEKAKDILIVGGENSVKLGVKADRISGKDRFETAVKIAERAFVNPKQIALANSTAYADALVFGAITGKVEAPILLTGKDKLPQVVKEYLERNKIEKIFVLGGENSVSENLFK</sequence>
<dbReference type="Proteomes" id="UP001357733">
    <property type="component" value="Unassembled WGS sequence"/>
</dbReference>
<feature type="signal peptide" evidence="4">
    <location>
        <begin position="1"/>
        <end position="25"/>
    </location>
</feature>
<dbReference type="EMBL" id="JAYKOT010000001">
    <property type="protein sequence ID" value="MEB3428530.1"/>
    <property type="molecule type" value="Genomic_DNA"/>
</dbReference>
<name>A0AAW9MRD7_9FIRM</name>
<dbReference type="InterPro" id="IPR007253">
    <property type="entry name" value="Cell_wall-bd_2"/>
</dbReference>
<protein>
    <submittedName>
        <fullName evidence="5">Cell wall-binding repeat-containing protein</fullName>
    </submittedName>
</protein>
<dbReference type="AlphaFoldDB" id="A0AAW9MRD7"/>
<dbReference type="InterPro" id="IPR050836">
    <property type="entry name" value="SDS22/Internalin_LRR"/>
</dbReference>
<evidence type="ECO:0000256" key="1">
    <source>
        <dbReference type="ARBA" id="ARBA00022614"/>
    </source>
</evidence>
<dbReference type="RefSeq" id="WP_324618614.1">
    <property type="nucleotide sequence ID" value="NZ_JAYKOT010000001.1"/>
</dbReference>
<dbReference type="Gene3D" id="3.40.50.12090">
    <property type="match status" value="2"/>
</dbReference>
<dbReference type="SUPFAM" id="SSF52058">
    <property type="entry name" value="L domain-like"/>
    <property type="match status" value="2"/>
</dbReference>
<dbReference type="InterPro" id="IPR003591">
    <property type="entry name" value="Leu-rich_rpt_typical-subtyp"/>
</dbReference>
<dbReference type="Pfam" id="PF04122">
    <property type="entry name" value="CW_binding_2"/>
    <property type="match status" value="3"/>
</dbReference>
<feature type="region of interest" description="Disordered" evidence="3">
    <location>
        <begin position="551"/>
        <end position="580"/>
    </location>
</feature>
<accession>A0AAW9MRD7</accession>
<dbReference type="PANTHER" id="PTHR46652">
    <property type="entry name" value="LEUCINE-RICH REPEAT AND IQ DOMAIN-CONTAINING PROTEIN 1-RELATED"/>
    <property type="match status" value="1"/>
</dbReference>
<evidence type="ECO:0000313" key="5">
    <source>
        <dbReference type="EMBL" id="MEB3428530.1"/>
    </source>
</evidence>
<dbReference type="InterPro" id="IPR032675">
    <property type="entry name" value="LRR_dom_sf"/>
</dbReference>
<evidence type="ECO:0000256" key="2">
    <source>
        <dbReference type="ARBA" id="ARBA00022737"/>
    </source>
</evidence>
<gene>
    <name evidence="5" type="ORF">VLK81_00470</name>
</gene>
<dbReference type="InterPro" id="IPR025875">
    <property type="entry name" value="Leu-rich_rpt_4"/>
</dbReference>
<keyword evidence="2" id="KW-0677">Repeat</keyword>
<feature type="chain" id="PRO_5043948131" evidence="4">
    <location>
        <begin position="26"/>
        <end position="864"/>
    </location>
</feature>
<proteinExistence type="predicted"/>
<comment type="caution">
    <text evidence="5">The sequence shown here is derived from an EMBL/GenBank/DDBJ whole genome shotgun (WGS) entry which is preliminary data.</text>
</comment>
<evidence type="ECO:0000256" key="4">
    <source>
        <dbReference type="SAM" id="SignalP"/>
    </source>
</evidence>
<dbReference type="SMART" id="SM00365">
    <property type="entry name" value="LRR_SD22"/>
    <property type="match status" value="6"/>
</dbReference>
<evidence type="ECO:0000256" key="3">
    <source>
        <dbReference type="SAM" id="MobiDB-lite"/>
    </source>
</evidence>
<reference evidence="5 6" key="1">
    <citation type="submission" date="2024-01" db="EMBL/GenBank/DDBJ databases">
        <title>Complete genome sequence of Citroniella saccharovorans strain M6.X9, isolated from human fecal sample.</title>
        <authorList>
            <person name="Cheng G."/>
            <person name="Westerholm M."/>
            <person name="Schnurer A."/>
        </authorList>
    </citation>
    <scope>NUCLEOTIDE SEQUENCE [LARGE SCALE GENOMIC DNA]</scope>
    <source>
        <strain evidence="5 6">DSM 29873</strain>
    </source>
</reference>
<dbReference type="Gene3D" id="3.80.10.10">
    <property type="entry name" value="Ribonuclease Inhibitor"/>
    <property type="match status" value="2"/>
</dbReference>
<feature type="compositionally biased region" description="Basic and acidic residues" evidence="3">
    <location>
        <begin position="569"/>
        <end position="580"/>
    </location>
</feature>
<dbReference type="PANTHER" id="PTHR46652:SF3">
    <property type="entry name" value="LEUCINE-RICH REPEAT-CONTAINING PROTEIN 9"/>
    <property type="match status" value="1"/>
</dbReference>
<feature type="compositionally biased region" description="Pro residues" evidence="3">
    <location>
        <begin position="558"/>
        <end position="568"/>
    </location>
</feature>
<dbReference type="Pfam" id="PF12799">
    <property type="entry name" value="LRR_4"/>
    <property type="match status" value="3"/>
</dbReference>
<dbReference type="PROSITE" id="PS51450">
    <property type="entry name" value="LRR"/>
    <property type="match status" value="6"/>
</dbReference>
<dbReference type="SMART" id="SM00369">
    <property type="entry name" value="LRR_TYP"/>
    <property type="match status" value="4"/>
</dbReference>
<evidence type="ECO:0000313" key="6">
    <source>
        <dbReference type="Proteomes" id="UP001357733"/>
    </source>
</evidence>
<organism evidence="5 6">
    <name type="scientific">Citroniella saccharovorans</name>
    <dbReference type="NCBI Taxonomy" id="2053367"/>
    <lineage>
        <taxon>Bacteria</taxon>
        <taxon>Bacillati</taxon>
        <taxon>Bacillota</taxon>
        <taxon>Tissierellia</taxon>
        <taxon>Tissierellales</taxon>
        <taxon>Peptoniphilaceae</taxon>
        <taxon>Citroniella</taxon>
    </lineage>
</organism>
<keyword evidence="6" id="KW-1185">Reference proteome</keyword>